<evidence type="ECO:0000313" key="2">
    <source>
        <dbReference type="Proteomes" id="UP000324800"/>
    </source>
</evidence>
<accession>A0A5J4VV86</accession>
<dbReference type="Proteomes" id="UP000324800">
    <property type="component" value="Unassembled WGS sequence"/>
</dbReference>
<dbReference type="OrthoDB" id="5396311at2759"/>
<evidence type="ECO:0000313" key="1">
    <source>
        <dbReference type="EMBL" id="KAA6386547.1"/>
    </source>
</evidence>
<dbReference type="EMBL" id="SNRW01004754">
    <property type="protein sequence ID" value="KAA6386547.1"/>
    <property type="molecule type" value="Genomic_DNA"/>
</dbReference>
<gene>
    <name evidence="1" type="ORF">EZS28_017925</name>
</gene>
<sequence>MDAQQPPLTIDHIKAQLSLIYDEHIAVRVCMRLGADPTFSFKQQVKKLWQELKACQDIVVSYRMLESLFGIKKSRISEIVVSNEATERIIPNKRRFSDNDEIVMLLEITERFQSGKQFTYQSFINYINEEFHAVVSRKFVDSFLNQHNDEVTSRWCIP</sequence>
<protein>
    <submittedName>
        <fullName evidence="1">Uncharacterized protein</fullName>
    </submittedName>
</protein>
<proteinExistence type="predicted"/>
<dbReference type="AlphaFoldDB" id="A0A5J4VV86"/>
<reference evidence="1 2" key="1">
    <citation type="submission" date="2019-03" db="EMBL/GenBank/DDBJ databases">
        <title>Single cell metagenomics reveals metabolic interactions within the superorganism composed of flagellate Streblomastix strix and complex community of Bacteroidetes bacteria on its surface.</title>
        <authorList>
            <person name="Treitli S.C."/>
            <person name="Kolisko M."/>
            <person name="Husnik F."/>
            <person name="Keeling P."/>
            <person name="Hampl V."/>
        </authorList>
    </citation>
    <scope>NUCLEOTIDE SEQUENCE [LARGE SCALE GENOMIC DNA]</scope>
    <source>
        <strain evidence="1">ST1C</strain>
    </source>
</reference>
<name>A0A5J4VV86_9EUKA</name>
<comment type="caution">
    <text evidence="1">The sequence shown here is derived from an EMBL/GenBank/DDBJ whole genome shotgun (WGS) entry which is preliminary data.</text>
</comment>
<organism evidence="1 2">
    <name type="scientific">Streblomastix strix</name>
    <dbReference type="NCBI Taxonomy" id="222440"/>
    <lineage>
        <taxon>Eukaryota</taxon>
        <taxon>Metamonada</taxon>
        <taxon>Preaxostyla</taxon>
        <taxon>Oxymonadida</taxon>
        <taxon>Streblomastigidae</taxon>
        <taxon>Streblomastix</taxon>
    </lineage>
</organism>